<sequence>MDQGGIQGQAGRNQHGAFCIAGTLTVVYVQQFTHHVGMVNTSGIFIFKFDDAAFGAAIAERFPFSRS</sequence>
<comment type="caution">
    <text evidence="1">The sequence shown here is derived from an EMBL/GenBank/DDBJ whole genome shotgun (WGS) entry which is preliminary data.</text>
</comment>
<name>A0A645JM61_9ZZZZ</name>
<organism evidence="1">
    <name type="scientific">bioreactor metagenome</name>
    <dbReference type="NCBI Taxonomy" id="1076179"/>
    <lineage>
        <taxon>unclassified sequences</taxon>
        <taxon>metagenomes</taxon>
        <taxon>ecological metagenomes</taxon>
    </lineage>
</organism>
<gene>
    <name evidence="1" type="ORF">SDC9_212487</name>
</gene>
<proteinExistence type="predicted"/>
<dbReference type="AlphaFoldDB" id="A0A645JM61"/>
<evidence type="ECO:0000313" key="1">
    <source>
        <dbReference type="EMBL" id="MPN64711.1"/>
    </source>
</evidence>
<protein>
    <submittedName>
        <fullName evidence="1">Uncharacterized protein</fullName>
    </submittedName>
</protein>
<dbReference type="EMBL" id="VSSQ01145966">
    <property type="protein sequence ID" value="MPN64711.1"/>
    <property type="molecule type" value="Genomic_DNA"/>
</dbReference>
<accession>A0A645JM61</accession>
<reference evidence="1" key="1">
    <citation type="submission" date="2019-08" db="EMBL/GenBank/DDBJ databases">
        <authorList>
            <person name="Kucharzyk K."/>
            <person name="Murdoch R.W."/>
            <person name="Higgins S."/>
            <person name="Loffler F."/>
        </authorList>
    </citation>
    <scope>NUCLEOTIDE SEQUENCE</scope>
</reference>